<keyword evidence="2 5" id="KW-0812">Transmembrane</keyword>
<name>F2L1H3_THEU7</name>
<dbReference type="eggNOG" id="arCOG00748">
    <property type="taxonomic scope" value="Archaea"/>
</dbReference>
<feature type="transmembrane region" description="Helical" evidence="5">
    <location>
        <begin position="91"/>
        <end position="111"/>
    </location>
</feature>
<dbReference type="HOGENOM" id="CLU_028518_8_0_2"/>
<reference key="2">
    <citation type="submission" date="2011-03" db="EMBL/GenBank/DDBJ databases">
        <title>Complete genome sequence of the thermoacidophilic crenarchaeon Thermoproteus uzoniensis 768-20.</title>
        <authorList>
            <person name="Mardanov A.V."/>
            <person name="Gumerov V.M."/>
            <person name="Beletsky A.V."/>
            <person name="Prokofeva M.I."/>
            <person name="Bonch-Osmolovskaya E.A."/>
            <person name="Ravin N.V."/>
            <person name="Skryabin K.G."/>
        </authorList>
    </citation>
    <scope>NUCLEOTIDE SEQUENCE</scope>
    <source>
        <strain>768-20</strain>
    </source>
</reference>
<reference evidence="7 8" key="1">
    <citation type="journal article" date="2011" name="J. Bacteriol.">
        <title>Complete genome sequence of the thermoacidophilic crenarchaeon Thermoproteus uzoniensis 768-20.</title>
        <authorList>
            <person name="Mardanov A.V."/>
            <person name="Gumerov V.M."/>
            <person name="Beletsky A.V."/>
            <person name="Prokofeva M.I."/>
            <person name="Bonch-Osmolovskaya E.A."/>
            <person name="Ravin N.V."/>
            <person name="Skryabin K.G."/>
        </authorList>
    </citation>
    <scope>NUCLEOTIDE SEQUENCE [LARGE SCALE GENOMIC DNA]</scope>
    <source>
        <strain evidence="7 8">768-20</strain>
    </source>
</reference>
<dbReference type="InterPro" id="IPR000515">
    <property type="entry name" value="MetI-like"/>
</dbReference>
<comment type="similarity">
    <text evidence="5">Belongs to the binding-protein-dependent transport system permease family.</text>
</comment>
<feature type="domain" description="ABC transmembrane type-1" evidence="6">
    <location>
        <begin position="87"/>
        <end position="271"/>
    </location>
</feature>
<dbReference type="PROSITE" id="PS50928">
    <property type="entry name" value="ABC_TM1"/>
    <property type="match status" value="1"/>
</dbReference>
<evidence type="ECO:0000256" key="3">
    <source>
        <dbReference type="ARBA" id="ARBA00022989"/>
    </source>
</evidence>
<feature type="transmembrane region" description="Helical" evidence="5">
    <location>
        <begin position="148"/>
        <end position="166"/>
    </location>
</feature>
<feature type="transmembrane region" description="Helical" evidence="5">
    <location>
        <begin position="256"/>
        <end position="279"/>
    </location>
</feature>
<dbReference type="CDD" id="cd06261">
    <property type="entry name" value="TM_PBP2"/>
    <property type="match status" value="1"/>
</dbReference>
<dbReference type="Proteomes" id="UP000008138">
    <property type="component" value="Chromosome"/>
</dbReference>
<proteinExistence type="inferred from homology"/>
<keyword evidence="4 5" id="KW-0472">Membrane</keyword>
<evidence type="ECO:0000256" key="5">
    <source>
        <dbReference type="RuleBase" id="RU363032"/>
    </source>
</evidence>
<dbReference type="GeneID" id="10359692"/>
<evidence type="ECO:0000256" key="4">
    <source>
        <dbReference type="ARBA" id="ARBA00023136"/>
    </source>
</evidence>
<dbReference type="EMBL" id="CP002590">
    <property type="protein sequence ID" value="AEA11643.1"/>
    <property type="molecule type" value="Genomic_DNA"/>
</dbReference>
<dbReference type="Gene3D" id="1.10.3720.10">
    <property type="entry name" value="MetI-like"/>
    <property type="match status" value="1"/>
</dbReference>
<dbReference type="AlphaFoldDB" id="F2L1H3"/>
<dbReference type="KEGG" id="tuz:TUZN_0143"/>
<evidence type="ECO:0000256" key="1">
    <source>
        <dbReference type="ARBA" id="ARBA00004141"/>
    </source>
</evidence>
<dbReference type="PANTHER" id="PTHR42729">
    <property type="entry name" value="OLIGO/DIPEPTIDE TRANSPORT, PERMEASE PROTEIN (DPPC-2)"/>
    <property type="match status" value="1"/>
</dbReference>
<accession>F2L1H3</accession>
<dbReference type="PANTHER" id="PTHR42729:SF1">
    <property type="entry name" value="OLIGO_DIPEPTIDE TRANSPORT, PERMEASE PROTEIN (DPPC-2)"/>
    <property type="match status" value="1"/>
</dbReference>
<dbReference type="InterPro" id="IPR035906">
    <property type="entry name" value="MetI-like_sf"/>
</dbReference>
<protein>
    <submittedName>
        <fullName evidence="7">Binding-protein-dependent transport systems inner membrane component</fullName>
    </submittedName>
</protein>
<keyword evidence="8" id="KW-1185">Reference proteome</keyword>
<feature type="transmembrane region" description="Helical" evidence="5">
    <location>
        <begin position="21"/>
        <end position="40"/>
    </location>
</feature>
<dbReference type="RefSeq" id="WP_013678979.1">
    <property type="nucleotide sequence ID" value="NC_015315.1"/>
</dbReference>
<dbReference type="STRING" id="999630.TUZN_0143"/>
<sequence length="289" mass="31803">MKTASIKRNFSLIWRSLPARFGLLVIIAYVVMAAVGPVLLPYKPVSFPNQSEILLPPQPWPPSMWLGTDMTGEGILVDIVNGAPFVLEVSFLAGLFTTLIGLAVGVVAGYLGRYVDAVLMWITDTLLTIPSLLLVVIIATMIKTENPLVLAGILSITGWTGLARAVRSQVLAIKNLPYIEAARVLGLGTGYILFREILPPLMPYIWINLILNVEGAIYAAVGLYYLGLLPFKNYDWGAMINFALQLGAVYGTNAVWYLLFPVLFISLYMVALMELAYGIEEIVNPRLRR</sequence>
<gene>
    <name evidence="7" type="ordered locus">TUZN_0143</name>
</gene>
<feature type="transmembrane region" description="Helical" evidence="5">
    <location>
        <begin position="118"/>
        <end position="142"/>
    </location>
</feature>
<dbReference type="OrthoDB" id="312811at2157"/>
<evidence type="ECO:0000313" key="7">
    <source>
        <dbReference type="EMBL" id="AEA11643.1"/>
    </source>
</evidence>
<evidence type="ECO:0000256" key="2">
    <source>
        <dbReference type="ARBA" id="ARBA00022692"/>
    </source>
</evidence>
<dbReference type="GO" id="GO:0005886">
    <property type="term" value="C:plasma membrane"/>
    <property type="evidence" value="ECO:0007669"/>
    <property type="project" value="UniProtKB-SubCell"/>
</dbReference>
<organism evidence="7 8">
    <name type="scientific">Thermoproteus uzoniensis (strain 768-20)</name>
    <dbReference type="NCBI Taxonomy" id="999630"/>
    <lineage>
        <taxon>Archaea</taxon>
        <taxon>Thermoproteota</taxon>
        <taxon>Thermoprotei</taxon>
        <taxon>Thermoproteales</taxon>
        <taxon>Thermoproteaceae</taxon>
        <taxon>Thermoproteus</taxon>
    </lineage>
</organism>
<dbReference type="GO" id="GO:0055085">
    <property type="term" value="P:transmembrane transport"/>
    <property type="evidence" value="ECO:0007669"/>
    <property type="project" value="InterPro"/>
</dbReference>
<dbReference type="Pfam" id="PF00528">
    <property type="entry name" value="BPD_transp_1"/>
    <property type="match status" value="1"/>
</dbReference>
<keyword evidence="3 5" id="KW-1133">Transmembrane helix</keyword>
<feature type="transmembrane region" description="Helical" evidence="5">
    <location>
        <begin position="204"/>
        <end position="226"/>
    </location>
</feature>
<comment type="subcellular location">
    <subcellularLocation>
        <location evidence="5">Cell membrane</location>
        <topology evidence="5">Multi-pass membrane protein</topology>
    </subcellularLocation>
    <subcellularLocation>
        <location evidence="1">Membrane</location>
        <topology evidence="1">Multi-pass membrane protein</topology>
    </subcellularLocation>
</comment>
<evidence type="ECO:0000313" key="8">
    <source>
        <dbReference type="Proteomes" id="UP000008138"/>
    </source>
</evidence>
<keyword evidence="5" id="KW-0813">Transport</keyword>
<evidence type="ECO:0000259" key="6">
    <source>
        <dbReference type="PROSITE" id="PS50928"/>
    </source>
</evidence>
<dbReference type="SUPFAM" id="SSF161098">
    <property type="entry name" value="MetI-like"/>
    <property type="match status" value="1"/>
</dbReference>